<keyword evidence="12" id="KW-0539">Nucleus</keyword>
<evidence type="ECO:0000313" key="16">
    <source>
        <dbReference type="Proteomes" id="UP000838756"/>
    </source>
</evidence>
<evidence type="ECO:0000256" key="12">
    <source>
        <dbReference type="ARBA" id="ARBA00023242"/>
    </source>
</evidence>
<evidence type="ECO:0000256" key="7">
    <source>
        <dbReference type="ARBA" id="ARBA00022840"/>
    </source>
</evidence>
<evidence type="ECO:0000313" key="15">
    <source>
        <dbReference type="EMBL" id="CAH2267665.1"/>
    </source>
</evidence>
<evidence type="ECO:0000256" key="1">
    <source>
        <dbReference type="ARBA" id="ARBA00004123"/>
    </source>
</evidence>
<dbReference type="Gene3D" id="3.40.50.300">
    <property type="entry name" value="P-loop containing nucleotide triphosphate hydrolases"/>
    <property type="match status" value="1"/>
</dbReference>
<evidence type="ECO:0000256" key="4">
    <source>
        <dbReference type="ARBA" id="ARBA00022481"/>
    </source>
</evidence>
<keyword evidence="9" id="KW-0560">Oxidoreductase</keyword>
<proteinExistence type="inferred from homology"/>
<evidence type="ECO:0000256" key="3">
    <source>
        <dbReference type="ARBA" id="ARBA00013055"/>
    </source>
</evidence>
<dbReference type="Gene3D" id="3.90.1530.10">
    <property type="entry name" value="Conserved hypothetical protein from pyrococcus furiosus pfu- 392566-001, ParB domain"/>
    <property type="match status" value="1"/>
</dbReference>
<sequence length="288" mass="32515">KTSFVDCLMRQTHPSTINHETTIPMRYTDTLFVEQERGVSIKSMPVTLMLKDIKGKSHLLNIMDTPGHVNFSDEVTAALRISDGAVLFVDAAEGIMLNTERLLRHAVQERVPLTICVNKIDRLILELKLPPADAYYKLRHIIDELNTMIDTHQPQDNPDEPATVFSPLLVAVTKNLARMTSIHSAYKDDIHDVPMSVIIRPFMPELDEKKVESLMTTIQKEEEQGNVPPIDILWITGSQGGDYFYSFGGCHRFAAYKRLNRPTIPAKLVRSTISDLRTYLGSSTPDLK</sequence>
<dbReference type="SUPFAM" id="SSF52540">
    <property type="entry name" value="P-loop containing nucleoside triphosphate hydrolases"/>
    <property type="match status" value="1"/>
</dbReference>
<evidence type="ECO:0000256" key="10">
    <source>
        <dbReference type="ARBA" id="ARBA00023157"/>
    </source>
</evidence>
<evidence type="ECO:0000256" key="6">
    <source>
        <dbReference type="ARBA" id="ARBA00022741"/>
    </source>
</evidence>
<dbReference type="SMART" id="SM00470">
    <property type="entry name" value="ParB"/>
    <property type="match status" value="1"/>
</dbReference>
<dbReference type="GO" id="GO:0071007">
    <property type="term" value="C:U2-type catalytic step 2 spliceosome"/>
    <property type="evidence" value="ECO:0007669"/>
    <property type="project" value="TreeGrafter"/>
</dbReference>
<evidence type="ECO:0000256" key="13">
    <source>
        <dbReference type="ARBA" id="ARBA00047514"/>
    </source>
</evidence>
<dbReference type="FunFam" id="3.90.1530.10:FF:000001">
    <property type="entry name" value="Sulfiredoxin"/>
    <property type="match status" value="1"/>
</dbReference>
<dbReference type="Pfam" id="PF00009">
    <property type="entry name" value="GTP_EFTU"/>
    <property type="match status" value="1"/>
</dbReference>
<dbReference type="OrthoDB" id="10023328at2759"/>
<evidence type="ECO:0000256" key="5">
    <source>
        <dbReference type="ARBA" id="ARBA00022664"/>
    </source>
</evidence>
<keyword evidence="7" id="KW-0067">ATP-binding</keyword>
<keyword evidence="11" id="KW-0508">mRNA splicing</keyword>
<evidence type="ECO:0000256" key="8">
    <source>
        <dbReference type="ARBA" id="ARBA00022862"/>
    </source>
</evidence>
<reference evidence="15" key="1">
    <citation type="submission" date="2022-03" db="EMBL/GenBank/DDBJ databases">
        <authorList>
            <person name="Lindestad O."/>
        </authorList>
    </citation>
    <scope>NUCLEOTIDE SEQUENCE</scope>
</reference>
<dbReference type="GO" id="GO:0030623">
    <property type="term" value="F:U5 snRNA binding"/>
    <property type="evidence" value="ECO:0007669"/>
    <property type="project" value="TreeGrafter"/>
</dbReference>
<evidence type="ECO:0000259" key="14">
    <source>
        <dbReference type="PROSITE" id="PS51722"/>
    </source>
</evidence>
<comment type="catalytic activity">
    <reaction evidence="13">
        <text>S-hydroxy-S-oxy-L-cysteinyl-[peroxiredoxin] + [protein]-dithiol + ATP = S-hydroxy-L-cysteinyl-[peroxiredoxin] + [protein]-disulfide + ADP + phosphate</text>
        <dbReference type="Rhea" id="RHEA:17545"/>
        <dbReference type="Rhea" id="RHEA-COMP:10593"/>
        <dbReference type="Rhea" id="RHEA-COMP:10594"/>
        <dbReference type="Rhea" id="RHEA-COMP:13681"/>
        <dbReference type="Rhea" id="RHEA-COMP:17976"/>
        <dbReference type="ChEBI" id="CHEBI:29950"/>
        <dbReference type="ChEBI" id="CHEBI:30616"/>
        <dbReference type="ChEBI" id="CHEBI:43474"/>
        <dbReference type="ChEBI" id="CHEBI:50058"/>
        <dbReference type="ChEBI" id="CHEBI:61973"/>
        <dbReference type="ChEBI" id="CHEBI:61974"/>
        <dbReference type="ChEBI" id="CHEBI:456216"/>
        <dbReference type="EC" id="1.8.98.2"/>
    </reaction>
</comment>
<keyword evidence="6" id="KW-0547">Nucleotide-binding</keyword>
<dbReference type="FunFam" id="3.40.50.300:FF:000646">
    <property type="entry name" value="U5 small nuclear ribonucleoprotein component"/>
    <property type="match status" value="1"/>
</dbReference>
<protein>
    <recommendedName>
        <fullName evidence="3">sulfiredoxin</fullName>
        <ecNumber evidence="3">1.8.98.2</ecNumber>
    </recommendedName>
</protein>
<dbReference type="GO" id="GO:0005829">
    <property type="term" value="C:cytosol"/>
    <property type="evidence" value="ECO:0007669"/>
    <property type="project" value="TreeGrafter"/>
</dbReference>
<keyword evidence="5" id="KW-0507">mRNA processing</keyword>
<dbReference type="Proteomes" id="UP000838756">
    <property type="component" value="Unassembled WGS sequence"/>
</dbReference>
<dbReference type="InterPro" id="IPR027417">
    <property type="entry name" value="P-loop_NTPase"/>
</dbReference>
<feature type="domain" description="Tr-type G" evidence="14">
    <location>
        <begin position="1"/>
        <end position="159"/>
    </location>
</feature>
<keyword evidence="8" id="KW-0049">Antioxidant</keyword>
<evidence type="ECO:0000256" key="9">
    <source>
        <dbReference type="ARBA" id="ARBA00023002"/>
    </source>
</evidence>
<organism evidence="15 16">
    <name type="scientific">Pararge aegeria aegeria</name>
    <dbReference type="NCBI Taxonomy" id="348720"/>
    <lineage>
        <taxon>Eukaryota</taxon>
        <taxon>Metazoa</taxon>
        <taxon>Ecdysozoa</taxon>
        <taxon>Arthropoda</taxon>
        <taxon>Hexapoda</taxon>
        <taxon>Insecta</taxon>
        <taxon>Pterygota</taxon>
        <taxon>Neoptera</taxon>
        <taxon>Endopterygota</taxon>
        <taxon>Lepidoptera</taxon>
        <taxon>Glossata</taxon>
        <taxon>Ditrysia</taxon>
        <taxon>Papilionoidea</taxon>
        <taxon>Nymphalidae</taxon>
        <taxon>Satyrinae</taxon>
        <taxon>Satyrini</taxon>
        <taxon>Parargina</taxon>
        <taxon>Pararge</taxon>
    </lineage>
</organism>
<name>A0A8S4SFJ7_9NEOP</name>
<dbReference type="EMBL" id="CAKXAJ010026376">
    <property type="protein sequence ID" value="CAH2267665.1"/>
    <property type="molecule type" value="Genomic_DNA"/>
</dbReference>
<dbReference type="PROSITE" id="PS51722">
    <property type="entry name" value="G_TR_2"/>
    <property type="match status" value="1"/>
</dbReference>
<dbReference type="PANTHER" id="PTHR42908">
    <property type="entry name" value="TRANSLATION ELONGATION FACTOR-RELATED"/>
    <property type="match status" value="1"/>
</dbReference>
<dbReference type="AlphaFoldDB" id="A0A8S4SFJ7"/>
<evidence type="ECO:0000256" key="11">
    <source>
        <dbReference type="ARBA" id="ARBA00023187"/>
    </source>
</evidence>
<keyword evidence="10" id="KW-1015">Disulfide bond</keyword>
<dbReference type="GO" id="GO:0032542">
    <property type="term" value="F:sulfiredoxin activity"/>
    <property type="evidence" value="ECO:0007669"/>
    <property type="project" value="UniProtKB-EC"/>
</dbReference>
<dbReference type="SUPFAM" id="SSF110849">
    <property type="entry name" value="ParB/Sulfiredoxin"/>
    <property type="match status" value="1"/>
</dbReference>
<dbReference type="InterPro" id="IPR000795">
    <property type="entry name" value="T_Tr_GTP-bd_dom"/>
</dbReference>
<gene>
    <name evidence="15" type="primary">jg15685</name>
    <name evidence="15" type="ORF">PAEG_LOCUS26165</name>
</gene>
<dbReference type="InterPro" id="IPR003115">
    <property type="entry name" value="ParB_N"/>
</dbReference>
<dbReference type="InterPro" id="IPR036086">
    <property type="entry name" value="ParB/Sulfiredoxin_sf"/>
</dbReference>
<keyword evidence="4" id="KW-0488">Methylation</keyword>
<keyword evidence="16" id="KW-1185">Reference proteome</keyword>
<dbReference type="Pfam" id="PF02195">
    <property type="entry name" value="ParB_N"/>
    <property type="match status" value="1"/>
</dbReference>
<evidence type="ECO:0000256" key="2">
    <source>
        <dbReference type="ARBA" id="ARBA00009609"/>
    </source>
</evidence>
<dbReference type="EC" id="1.8.98.2" evidence="3"/>
<dbReference type="GO" id="GO:0005524">
    <property type="term" value="F:ATP binding"/>
    <property type="evidence" value="ECO:0007669"/>
    <property type="project" value="UniProtKB-KW"/>
</dbReference>
<comment type="similarity">
    <text evidence="2">Belongs to the sulfiredoxin family.</text>
</comment>
<dbReference type="GO" id="GO:0046540">
    <property type="term" value="C:U4/U6 x U5 tri-snRNP complex"/>
    <property type="evidence" value="ECO:0007669"/>
    <property type="project" value="TreeGrafter"/>
</dbReference>
<dbReference type="GO" id="GO:0003924">
    <property type="term" value="F:GTPase activity"/>
    <property type="evidence" value="ECO:0007669"/>
    <property type="project" value="InterPro"/>
</dbReference>
<comment type="caution">
    <text evidence="15">The sequence shown here is derived from an EMBL/GenBank/DDBJ whole genome shotgun (WGS) entry which is preliminary data.</text>
</comment>
<accession>A0A8S4SFJ7</accession>
<dbReference type="PRINTS" id="PR00315">
    <property type="entry name" value="ELONGATNFCT"/>
</dbReference>
<feature type="non-terminal residue" evidence="15">
    <location>
        <position position="1"/>
    </location>
</feature>
<dbReference type="GO" id="GO:0000398">
    <property type="term" value="P:mRNA splicing, via spliceosome"/>
    <property type="evidence" value="ECO:0007669"/>
    <property type="project" value="TreeGrafter"/>
</dbReference>
<dbReference type="PANTHER" id="PTHR42908:SF6">
    <property type="entry name" value="116 KDA U5 SMALL NUCLEAR RIBONUCLEOPROTEIN COMPONENT"/>
    <property type="match status" value="1"/>
</dbReference>
<dbReference type="GO" id="GO:0005525">
    <property type="term" value="F:GTP binding"/>
    <property type="evidence" value="ECO:0007669"/>
    <property type="project" value="InterPro"/>
</dbReference>
<comment type="subcellular location">
    <subcellularLocation>
        <location evidence="1">Nucleus</location>
    </subcellularLocation>
</comment>
<dbReference type="CDD" id="cd16395">
    <property type="entry name" value="Srx"/>
    <property type="match status" value="1"/>
</dbReference>